<gene>
    <name evidence="1" type="ORF">RPERSI_LOCUS27384</name>
</gene>
<feature type="non-terminal residue" evidence="1">
    <location>
        <position position="1"/>
    </location>
</feature>
<organism evidence="1 2">
    <name type="scientific">Racocetra persica</name>
    <dbReference type="NCBI Taxonomy" id="160502"/>
    <lineage>
        <taxon>Eukaryota</taxon>
        <taxon>Fungi</taxon>
        <taxon>Fungi incertae sedis</taxon>
        <taxon>Mucoromycota</taxon>
        <taxon>Glomeromycotina</taxon>
        <taxon>Glomeromycetes</taxon>
        <taxon>Diversisporales</taxon>
        <taxon>Gigasporaceae</taxon>
        <taxon>Racocetra</taxon>
    </lineage>
</organism>
<dbReference type="Proteomes" id="UP000789920">
    <property type="component" value="Unassembled WGS sequence"/>
</dbReference>
<keyword evidence="2" id="KW-1185">Reference proteome</keyword>
<reference evidence="1" key="1">
    <citation type="submission" date="2021-06" db="EMBL/GenBank/DDBJ databases">
        <authorList>
            <person name="Kallberg Y."/>
            <person name="Tangrot J."/>
            <person name="Rosling A."/>
        </authorList>
    </citation>
    <scope>NUCLEOTIDE SEQUENCE</scope>
    <source>
        <strain evidence="1">MA461A</strain>
    </source>
</reference>
<protein>
    <submittedName>
        <fullName evidence="1">1657_t:CDS:1</fullName>
    </submittedName>
</protein>
<comment type="caution">
    <text evidence="1">The sequence shown here is derived from an EMBL/GenBank/DDBJ whole genome shotgun (WGS) entry which is preliminary data.</text>
</comment>
<feature type="non-terminal residue" evidence="1">
    <location>
        <position position="41"/>
    </location>
</feature>
<proteinExistence type="predicted"/>
<accession>A0ACA9S6L6</accession>
<evidence type="ECO:0000313" key="1">
    <source>
        <dbReference type="EMBL" id="CAG8828991.1"/>
    </source>
</evidence>
<sequence>LTELTNYTKLIDYAGSAGYCDHAVPTDQAFYSRLLWSNLKS</sequence>
<dbReference type="EMBL" id="CAJVQC010096454">
    <property type="protein sequence ID" value="CAG8828991.1"/>
    <property type="molecule type" value="Genomic_DNA"/>
</dbReference>
<evidence type="ECO:0000313" key="2">
    <source>
        <dbReference type="Proteomes" id="UP000789920"/>
    </source>
</evidence>
<name>A0ACA9S6L6_9GLOM</name>